<feature type="region of interest" description="Disordered" evidence="1">
    <location>
        <begin position="1579"/>
        <end position="1686"/>
    </location>
</feature>
<keyword evidence="2" id="KW-0472">Membrane</keyword>
<reference evidence="3 4" key="1">
    <citation type="journal article" date="2018" name="G3 (Bethesda)">
        <title>Phylogenetic and Phylogenomic Definition of Rhizopus Species.</title>
        <authorList>
            <person name="Gryganskyi A.P."/>
            <person name="Golan J."/>
            <person name="Dolatabadi S."/>
            <person name="Mondo S."/>
            <person name="Robb S."/>
            <person name="Idnurm A."/>
            <person name="Muszewska A."/>
            <person name="Steczkiewicz K."/>
            <person name="Masonjones S."/>
            <person name="Liao H.L."/>
            <person name="Gajdeczka M.T."/>
            <person name="Anike F."/>
            <person name="Vuek A."/>
            <person name="Anishchenko I.M."/>
            <person name="Voigt K."/>
            <person name="de Hoog G.S."/>
            <person name="Smith M.E."/>
            <person name="Heitman J."/>
            <person name="Vilgalys R."/>
            <person name="Stajich J.E."/>
        </authorList>
    </citation>
    <scope>NUCLEOTIDE SEQUENCE [LARGE SCALE GENOMIC DNA]</scope>
    <source>
        <strain evidence="3 4">LSU 92-RS-03</strain>
    </source>
</reference>
<dbReference type="Proteomes" id="UP000253551">
    <property type="component" value="Unassembled WGS sequence"/>
</dbReference>
<evidence type="ECO:0000256" key="2">
    <source>
        <dbReference type="SAM" id="Phobius"/>
    </source>
</evidence>
<name>A0A367KM09_RHIST</name>
<accession>A0A367KM09</accession>
<dbReference type="GO" id="GO:0000329">
    <property type="term" value="C:fungal-type vacuole membrane"/>
    <property type="evidence" value="ECO:0007669"/>
    <property type="project" value="InterPro"/>
</dbReference>
<dbReference type="PANTHER" id="PTHR35895:SF1">
    <property type="entry name" value="LIPID-BINDING SERUM GLYCOPROTEIN C-TERMINAL DOMAIN-CONTAINING PROTEIN"/>
    <property type="match status" value="1"/>
</dbReference>
<evidence type="ECO:0000313" key="3">
    <source>
        <dbReference type="EMBL" id="RCI03191.1"/>
    </source>
</evidence>
<keyword evidence="4" id="KW-1185">Reference proteome</keyword>
<comment type="caution">
    <text evidence="3">The sequence shown here is derived from an EMBL/GenBank/DDBJ whole genome shotgun (WGS) entry which is preliminary data.</text>
</comment>
<feature type="transmembrane region" description="Helical" evidence="2">
    <location>
        <begin position="59"/>
        <end position="83"/>
    </location>
</feature>
<dbReference type="InterPro" id="IPR046368">
    <property type="entry name" value="Tag1"/>
</dbReference>
<dbReference type="OrthoDB" id="10039566at2759"/>
<dbReference type="InterPro" id="IPR022185">
    <property type="entry name" value="DUF3712"/>
</dbReference>
<dbReference type="STRING" id="4846.A0A367KM09"/>
<evidence type="ECO:0008006" key="5">
    <source>
        <dbReference type="Google" id="ProtNLM"/>
    </source>
</evidence>
<evidence type="ECO:0000256" key="1">
    <source>
        <dbReference type="SAM" id="MobiDB-lite"/>
    </source>
</evidence>
<dbReference type="PANTHER" id="PTHR35895">
    <property type="entry name" value="CHROMOSOME 16, WHOLE GENOME SHOTGUN SEQUENCE"/>
    <property type="match status" value="1"/>
</dbReference>
<keyword evidence="2" id="KW-1133">Transmembrane helix</keyword>
<sequence>MNDISKGGYNPQVIANHSQYSNETMPRESYHDENEHIMEEYAEKPILPLKRPFYKKKKYWIICSVLSAIILIVVIVLILYVFFPMIAQSLMNQAKIDVGGAQISFTKPDVLNGQTYTKRDGDDLNSTFYMNMESTLKNTGPFAASIKFHNPIQVLYNDTTLGEIYLYNDTHISSGHGTLNAITPFVIKDLDAFTLFTKDMLAVKEFSWTLVGKLDITALSSSFKLPSDAAEGGIQVELGTVLTSPSPIGVQLGTIQLQIGYEGVYLGIVSAQDVNLHKGDNDILLKGRLVPQNDTASLDKVSQLFSNYVSGQISQTSATGISCAPDGINPVIWLSEGFKTVQLNVALAADEPLKIIQSVSMGQIDLKFDSSNPYAPVATAPKVVANFQIPFGFSLNITQVTQNITLGLDENGKSTNLEDFATILVPYTDALSDQKAGKLQFGIANTPIAGISDADTTYDEYIYSLTASDNYTFGVSGNATTKVSTPIGAITLGGISFSVPTSLRGLQFLNSSATVINSLDVTGGTNDGMLLGINVTMVNPSDVTISTGDVHFRMTASDVDLGLVTLKALTLNRGSNVVAAQATFDPKSSDVGQNILSTFVMGGNSNVQIVGFDESTAVASLTEALSAIDITSTLPGLTTALIQGSALTVYPDTNSTGAVGVKVSIANPFSAGLSIDKVVAAATYRGTPVGNIDQDLSTNPFIIPGKSTAQSQELSMNMNIEPAAIALLLRELAVNSNMDTKALDGLLGLGGFHVAGQQDVAAEVSTFSGFNISEYTLQAMKALKVDLSLSSGLNIGQYQDTLAFSQNSVAVSTDNSVLTLIPIVGQKIVQQIVDGAVLAFETIIVSSPTDSSFTVQMKGSITKSGPMDAAISFPTPLTVYWQGSALGTVSMPEIQAKAGLGASFDVTGTFTLSDKDYMAKFATYLINNEDFKWEIITKDVSVNALGFTFTGISMDKFVTLSGCNGFKDAVTIQSFDLPSNDPDGGITLTAQTTIKNPSQVGFNLSGVTFESYFKNVDIGPLSSNGNAVFPPQGSSVMAMKGRMIPQSSSEGLAAVTTVFENYLNASNSVLTVKGISGSGPNGQVGWLTTAFKSLSINNVILPGPKTKPTLIPAVTMKELTLDFTKNSWAPPSSSSNVEAQLKNPFGFPLGVSQLNMKVAATYQGGTVANLDIPDEKATTSSTGVVQTQFSNVPFKVASKELFTGFVTLLTSKSSASFGLKGTTNAVTSTNIGALQLNGIQFDVETSLAGFNNFGGKLNIDSLIVSDATSAYLVIDLVVSFVNPSNITIIIGDANFDIIVNQYNGFIGKTYMKDVTIPPGNKSYPCQLHMGEGSVDAKSISQALGDYMTGANVPLTVAGTTESTKITPLQNGLSTVKLDTTMYGIQANLIQQVAVTGSLIGMIFQNKANAAIKLQNPLGASFKITKVNAAVTFTPSTGGAAFKVGTIDYDVSNPTTIPGHGSATTDAWPVTLDTGSNPISHLMQMLGMLLDPNKYFYVEQNVTVSLGDGYTADMYYYQDKVPFSISIDGLPPIGITASDLNKISLPANLSSITDHTQLMGILSKILSGKSLDASSSIESASVTSSAPSSASVSPTPTTSDETTTSVDVTITSTDKITTSSDTSTTTTTTTTTTTNGRSTVQTSTTTSKDVAQTTSKETYTTKTTETPTTTQDPKETPKATETTTTKHSFWPFF</sequence>
<gene>
    <name evidence="3" type="ORF">CU098_005823</name>
</gene>
<organism evidence="3 4">
    <name type="scientific">Rhizopus stolonifer</name>
    <name type="common">Rhizopus nigricans</name>
    <dbReference type="NCBI Taxonomy" id="4846"/>
    <lineage>
        <taxon>Eukaryota</taxon>
        <taxon>Fungi</taxon>
        <taxon>Fungi incertae sedis</taxon>
        <taxon>Mucoromycota</taxon>
        <taxon>Mucoromycotina</taxon>
        <taxon>Mucoromycetes</taxon>
        <taxon>Mucorales</taxon>
        <taxon>Mucorineae</taxon>
        <taxon>Rhizopodaceae</taxon>
        <taxon>Rhizopus</taxon>
    </lineage>
</organism>
<dbReference type="Pfam" id="PF12505">
    <property type="entry name" value="DUF3712"/>
    <property type="match status" value="3"/>
</dbReference>
<feature type="compositionally biased region" description="Low complexity" evidence="1">
    <location>
        <begin position="1579"/>
        <end position="1670"/>
    </location>
</feature>
<keyword evidence="2" id="KW-0812">Transmembrane</keyword>
<proteinExistence type="predicted"/>
<evidence type="ECO:0000313" key="4">
    <source>
        <dbReference type="Proteomes" id="UP000253551"/>
    </source>
</evidence>
<dbReference type="EMBL" id="PJQM01001111">
    <property type="protein sequence ID" value="RCI03191.1"/>
    <property type="molecule type" value="Genomic_DNA"/>
</dbReference>
<protein>
    <recommendedName>
        <fullName evidence="5">Pre-rRNA processing protein</fullName>
    </recommendedName>
</protein>